<comment type="caution">
    <text evidence="1">The sequence shown here is derived from an EMBL/GenBank/DDBJ whole genome shotgun (WGS) entry which is preliminary data.</text>
</comment>
<reference evidence="1 2" key="1">
    <citation type="submission" date="2019-03" db="EMBL/GenBank/DDBJ databases">
        <title>Draft genome sequence of Xylaria hypoxylon DSM 108379, a ubiquitous saprotrophic-parasitic fungi on hardwood.</title>
        <authorList>
            <person name="Buettner E."/>
            <person name="Leonhardt S."/>
            <person name="Gebauer A.M."/>
            <person name="Liers C."/>
            <person name="Hofrichter M."/>
            <person name="Kellner H."/>
        </authorList>
    </citation>
    <scope>NUCLEOTIDE SEQUENCE [LARGE SCALE GENOMIC DNA]</scope>
    <source>
        <strain evidence="1 2">DSM 108379</strain>
    </source>
</reference>
<dbReference type="STRING" id="37992.A0A4Z0YJS4"/>
<proteinExistence type="predicted"/>
<gene>
    <name evidence="1" type="ORF">E0Z10_g9279</name>
</gene>
<evidence type="ECO:0000313" key="1">
    <source>
        <dbReference type="EMBL" id="TGJ79485.1"/>
    </source>
</evidence>
<dbReference type="EMBL" id="SKBN01000284">
    <property type="protein sequence ID" value="TGJ79485.1"/>
    <property type="molecule type" value="Genomic_DNA"/>
</dbReference>
<keyword evidence="2" id="KW-1185">Reference proteome</keyword>
<evidence type="ECO:0000313" key="2">
    <source>
        <dbReference type="Proteomes" id="UP000297716"/>
    </source>
</evidence>
<dbReference type="Proteomes" id="UP000297716">
    <property type="component" value="Unassembled WGS sequence"/>
</dbReference>
<sequence length="394" mass="44105">MEDIRIHTAIHSRYRVFDATGQLPFSIVFGLCRRSPVDTDARAIILHTANSALDVPYAISNGLLTFHEKDEEGEREKKVELANQHKASSSEHGAYLALSSPIGRTKRWREDMTIFQYRIDPGTELASVLHPDKRYTIRLASQDLGVKWWAYNDGDHLSNYETSTAQASETTKLVNSKSSGGHASFYVVRSLPFPSKVEMHMRLSRNEENESDADSANTLVISILNTGSQSIAVQTRGRQRFLFPWGPFQPEEGSDDSQIRIIDSASLAPVSSLQIVDVSTSNVVHEERKPGPCRGLTSSNVDHRPKLETLMTLTPGETLVKRVNIGNLLKGLPDGKYSIHMQPRGAWWIFGDREEIADEGDDRVPQRLYKTIIPPLLLETEDTVELQLENGSIN</sequence>
<dbReference type="OrthoDB" id="5272229at2759"/>
<name>A0A4Z0YJS4_9PEZI</name>
<organism evidence="1 2">
    <name type="scientific">Xylaria hypoxylon</name>
    <dbReference type="NCBI Taxonomy" id="37992"/>
    <lineage>
        <taxon>Eukaryota</taxon>
        <taxon>Fungi</taxon>
        <taxon>Dikarya</taxon>
        <taxon>Ascomycota</taxon>
        <taxon>Pezizomycotina</taxon>
        <taxon>Sordariomycetes</taxon>
        <taxon>Xylariomycetidae</taxon>
        <taxon>Xylariales</taxon>
        <taxon>Xylariaceae</taxon>
        <taxon>Xylaria</taxon>
    </lineage>
</organism>
<accession>A0A4Z0YJS4</accession>
<protein>
    <submittedName>
        <fullName evidence="1">Uncharacterized protein</fullName>
    </submittedName>
</protein>
<dbReference type="AlphaFoldDB" id="A0A4Z0YJS4"/>